<dbReference type="PRINTS" id="PR00598">
    <property type="entry name" value="HTHMARR"/>
</dbReference>
<evidence type="ECO:0000313" key="3">
    <source>
        <dbReference type="Proteomes" id="UP001363035"/>
    </source>
</evidence>
<evidence type="ECO:0000259" key="1">
    <source>
        <dbReference type="PROSITE" id="PS50995"/>
    </source>
</evidence>
<keyword evidence="3" id="KW-1185">Reference proteome</keyword>
<dbReference type="InterPro" id="IPR036388">
    <property type="entry name" value="WH-like_DNA-bd_sf"/>
</dbReference>
<dbReference type="EMBL" id="JAYLLN010000040">
    <property type="protein sequence ID" value="MEI5986014.1"/>
    <property type="molecule type" value="Genomic_DNA"/>
</dbReference>
<name>A0ABU8I9A3_9SPHI</name>
<dbReference type="PANTHER" id="PTHR33164:SF43">
    <property type="entry name" value="HTH-TYPE TRANSCRIPTIONAL REPRESSOR YETL"/>
    <property type="match status" value="1"/>
</dbReference>
<evidence type="ECO:0000313" key="2">
    <source>
        <dbReference type="EMBL" id="MEI5986014.1"/>
    </source>
</evidence>
<keyword evidence="2" id="KW-0238">DNA-binding</keyword>
<dbReference type="GO" id="GO:0003677">
    <property type="term" value="F:DNA binding"/>
    <property type="evidence" value="ECO:0007669"/>
    <property type="project" value="UniProtKB-KW"/>
</dbReference>
<protein>
    <submittedName>
        <fullName evidence="2">Winged helix DNA-binding protein</fullName>
    </submittedName>
</protein>
<dbReference type="RefSeq" id="WP_099366705.1">
    <property type="nucleotide sequence ID" value="NZ_JAYLLN010000040.1"/>
</dbReference>
<dbReference type="InterPro" id="IPR039422">
    <property type="entry name" value="MarR/SlyA-like"/>
</dbReference>
<dbReference type="SMART" id="SM00347">
    <property type="entry name" value="HTH_MARR"/>
    <property type="match status" value="1"/>
</dbReference>
<dbReference type="InterPro" id="IPR000835">
    <property type="entry name" value="HTH_MarR-typ"/>
</dbReference>
<dbReference type="Pfam" id="PF13463">
    <property type="entry name" value="HTH_27"/>
    <property type="match status" value="1"/>
</dbReference>
<comment type="caution">
    <text evidence="2">The sequence shown here is derived from an EMBL/GenBank/DDBJ whole genome shotgun (WGS) entry which is preliminary data.</text>
</comment>
<accession>A0ABU8I9A3</accession>
<dbReference type="InterPro" id="IPR036390">
    <property type="entry name" value="WH_DNA-bd_sf"/>
</dbReference>
<sequence>MNYHFLHELLDSAAAYEASQQETNQEKNLQGYIDWLTRKNQDWEDPTWQGKELGRSAESVICTLLIHMGRYAKSYSKAAIEGSDFSTQDEFIFLINLKAHGSMTKMELIKLNKQEKPGGIQTINRLIKMGWINQVASQEDKRAKLIHLTLKGEQALDAQMDKIRTATKIVSGNLTNIEKNQLIHLLTKLDLFHEPIYEMHPSSDHLLDIGIEKISTK</sequence>
<proteinExistence type="predicted"/>
<dbReference type="SUPFAM" id="SSF46785">
    <property type="entry name" value="Winged helix' DNA-binding domain"/>
    <property type="match status" value="1"/>
</dbReference>
<dbReference type="Proteomes" id="UP001363035">
    <property type="component" value="Unassembled WGS sequence"/>
</dbReference>
<reference evidence="2 3" key="1">
    <citation type="submission" date="2024-01" db="EMBL/GenBank/DDBJ databases">
        <title>Sphingobacterium tenebrionis sp. nov., a novel endophyte isolated from tenebrio molitor intestines.</title>
        <authorList>
            <person name="Zhang C."/>
        </authorList>
    </citation>
    <scope>NUCLEOTIDE SEQUENCE [LARGE SCALE GENOMIC DNA]</scope>
    <source>
        <strain evidence="2 3">PU5-4</strain>
    </source>
</reference>
<feature type="domain" description="HTH marR-type" evidence="1">
    <location>
        <begin position="58"/>
        <end position="191"/>
    </location>
</feature>
<organism evidence="2 3">
    <name type="scientific">Sphingobacterium tenebrionis</name>
    <dbReference type="NCBI Taxonomy" id="3111775"/>
    <lineage>
        <taxon>Bacteria</taxon>
        <taxon>Pseudomonadati</taxon>
        <taxon>Bacteroidota</taxon>
        <taxon>Sphingobacteriia</taxon>
        <taxon>Sphingobacteriales</taxon>
        <taxon>Sphingobacteriaceae</taxon>
        <taxon>Sphingobacterium</taxon>
    </lineage>
</organism>
<gene>
    <name evidence="2" type="ORF">VJ786_14000</name>
</gene>
<dbReference type="PROSITE" id="PS50995">
    <property type="entry name" value="HTH_MARR_2"/>
    <property type="match status" value="1"/>
</dbReference>
<dbReference type="PANTHER" id="PTHR33164">
    <property type="entry name" value="TRANSCRIPTIONAL REGULATOR, MARR FAMILY"/>
    <property type="match status" value="1"/>
</dbReference>
<dbReference type="Gene3D" id="1.10.10.10">
    <property type="entry name" value="Winged helix-like DNA-binding domain superfamily/Winged helix DNA-binding domain"/>
    <property type="match status" value="1"/>
</dbReference>